<keyword evidence="3" id="KW-0540">Nuclease</keyword>
<sequence length="335" mass="38009">MPIPGYSELKYAHYVPTFLSYDRVTNESPLFCIDCEMCLTVSGKLELTSICIVDEKLNVLYHSLVKPSNHIINYLTQYSGITKELLKDVTTTLEDVQNKIIEILSPDSILVGHSLNSDMDAIQMMHPYVIDTSQIYNLTGNRQRRSKLALLTKLFLNKEIQNAGASGHCPMEDAISTMELALLKLKNGYSFGDTMMKDSQISHEMSKIEDEYKASFFDINCKEKELQIIGVNESLHEYEELLPDSSILMQTKSINQCYKAACESAASKDLTLCHIPFGKLDDVNVKKLWKITKRVWKSVPSNSLFFNIWPGRNGQDAFVGIAMKEDPKKKQILKE</sequence>
<dbReference type="FunFam" id="3.30.420.10:FF:000019">
    <property type="entry name" value="RNA exonuclease NEF-sp"/>
    <property type="match status" value="1"/>
</dbReference>
<dbReference type="GO" id="GO:0003676">
    <property type="term" value="F:nucleic acid binding"/>
    <property type="evidence" value="ECO:0007669"/>
    <property type="project" value="InterPro"/>
</dbReference>
<dbReference type="PANTHER" id="PTHR12801">
    <property type="entry name" value="RNA EXONUCLEASE REXO1 / RECO3 FAMILY MEMBER-RELATED"/>
    <property type="match status" value="1"/>
</dbReference>
<keyword evidence="8" id="KW-1185">Reference proteome</keyword>
<dbReference type="EC" id="3.1.-.-" evidence="7"/>
<dbReference type="Pfam" id="PF00929">
    <property type="entry name" value="RNase_T"/>
    <property type="match status" value="1"/>
</dbReference>
<keyword evidence="4 7" id="KW-0378">Hydrolase</keyword>
<dbReference type="CDD" id="cd06145">
    <property type="entry name" value="REX1_like"/>
    <property type="match status" value="1"/>
</dbReference>
<keyword evidence="6" id="KW-0539">Nucleus</keyword>
<dbReference type="InterPro" id="IPR034922">
    <property type="entry name" value="REX1-like_exo"/>
</dbReference>
<protein>
    <submittedName>
        <fullName evidence="7">REX1</fullName>
        <ecNumber evidence="7">3.1.-.-</ecNumber>
    </submittedName>
</protein>
<dbReference type="Proteomes" id="UP000675881">
    <property type="component" value="Chromosome 8"/>
</dbReference>
<dbReference type="EMBL" id="HG994587">
    <property type="protein sequence ID" value="CAF3017093.1"/>
    <property type="molecule type" value="Genomic_DNA"/>
</dbReference>
<dbReference type="PANTHER" id="PTHR12801:SF82">
    <property type="entry name" value="RNA EXONUCLEASE 5"/>
    <property type="match status" value="1"/>
</dbReference>
<organism evidence="7 8">
    <name type="scientific">Lepeophtheirus salmonis</name>
    <name type="common">Salmon louse</name>
    <name type="synonym">Caligus salmonis</name>
    <dbReference type="NCBI Taxonomy" id="72036"/>
    <lineage>
        <taxon>Eukaryota</taxon>
        <taxon>Metazoa</taxon>
        <taxon>Ecdysozoa</taxon>
        <taxon>Arthropoda</taxon>
        <taxon>Crustacea</taxon>
        <taxon>Multicrustacea</taxon>
        <taxon>Hexanauplia</taxon>
        <taxon>Copepoda</taxon>
        <taxon>Siphonostomatoida</taxon>
        <taxon>Caligidae</taxon>
        <taxon>Lepeophtheirus</taxon>
    </lineage>
</organism>
<dbReference type="Gene3D" id="3.30.420.10">
    <property type="entry name" value="Ribonuclease H-like superfamily/Ribonuclease H"/>
    <property type="match status" value="1"/>
</dbReference>
<dbReference type="SMART" id="SM00479">
    <property type="entry name" value="EXOIII"/>
    <property type="match status" value="1"/>
</dbReference>
<dbReference type="InterPro" id="IPR013520">
    <property type="entry name" value="Ribonucl_H"/>
</dbReference>
<dbReference type="InterPro" id="IPR012337">
    <property type="entry name" value="RNaseH-like_sf"/>
</dbReference>
<dbReference type="SUPFAM" id="SSF53098">
    <property type="entry name" value="Ribonuclease H-like"/>
    <property type="match status" value="1"/>
</dbReference>
<dbReference type="InterPro" id="IPR047021">
    <property type="entry name" value="REXO1/3/4-like"/>
</dbReference>
<evidence type="ECO:0000313" key="7">
    <source>
        <dbReference type="EMBL" id="CAF3017093.1"/>
    </source>
</evidence>
<dbReference type="InterPro" id="IPR036397">
    <property type="entry name" value="RNaseH_sf"/>
</dbReference>
<dbReference type="GO" id="GO:0004527">
    <property type="term" value="F:exonuclease activity"/>
    <property type="evidence" value="ECO:0007669"/>
    <property type="project" value="UniProtKB-KW"/>
</dbReference>
<evidence type="ECO:0000256" key="2">
    <source>
        <dbReference type="ARBA" id="ARBA00006357"/>
    </source>
</evidence>
<evidence type="ECO:0000256" key="3">
    <source>
        <dbReference type="ARBA" id="ARBA00022722"/>
    </source>
</evidence>
<dbReference type="GO" id="GO:0005634">
    <property type="term" value="C:nucleus"/>
    <property type="evidence" value="ECO:0007669"/>
    <property type="project" value="UniProtKB-SubCell"/>
</dbReference>
<evidence type="ECO:0000256" key="6">
    <source>
        <dbReference type="ARBA" id="ARBA00023242"/>
    </source>
</evidence>
<comment type="subcellular location">
    <subcellularLocation>
        <location evidence="1">Nucleus</location>
    </subcellularLocation>
</comment>
<dbReference type="OrthoDB" id="3996471at2759"/>
<accession>A0A7R8D3H5</accession>
<evidence type="ECO:0000256" key="1">
    <source>
        <dbReference type="ARBA" id="ARBA00004123"/>
    </source>
</evidence>
<evidence type="ECO:0000256" key="4">
    <source>
        <dbReference type="ARBA" id="ARBA00022801"/>
    </source>
</evidence>
<evidence type="ECO:0000256" key="5">
    <source>
        <dbReference type="ARBA" id="ARBA00022839"/>
    </source>
</evidence>
<proteinExistence type="inferred from homology"/>
<keyword evidence="5" id="KW-0269">Exonuclease</keyword>
<name>A0A7R8D3H5_LEPSM</name>
<dbReference type="AlphaFoldDB" id="A0A7R8D3H5"/>
<evidence type="ECO:0000313" key="8">
    <source>
        <dbReference type="Proteomes" id="UP000675881"/>
    </source>
</evidence>
<comment type="similarity">
    <text evidence="2">Belongs to the REXO1/REXO3 family.</text>
</comment>
<reference evidence="7" key="1">
    <citation type="submission" date="2021-02" db="EMBL/GenBank/DDBJ databases">
        <authorList>
            <person name="Bekaert M."/>
        </authorList>
    </citation>
    <scope>NUCLEOTIDE SEQUENCE</scope>
    <source>
        <strain evidence="7">IoA-00</strain>
    </source>
</reference>
<gene>
    <name evidence="7" type="ORF">LSAA_13702</name>
</gene>